<protein>
    <submittedName>
        <fullName evidence="1">Uncharacterized protein</fullName>
    </submittedName>
</protein>
<gene>
    <name evidence="1" type="ORF">HPB50_019236</name>
</gene>
<sequence length="662" mass="73296">MADGARQAADQPPVAMQPTCPSFPEAPGRTNVHSATLFVRSGRGFVAGAISVSLVVVATVAVVVYMHQRQRSSWKPAEIAFCCPDEAREISMYVNKSVSPCNDFFAYVCSGTIRDSVSVEAGVRQQLQAAIVTGVMPAGVAMQDAGRFLNAYYKTCVHAILHHQSFASSLASALLRLTHGLLRKAGSRDAMTFSATMSLRYSLSSVMRVTHQRAHRLHLAESVICRTDKHVLDDLTTVAWVLSNKTDLAETSWRTFAMATELCDKVPARASTKTYDDPTRSGTFSREVWDVADIVAAGDALGFAWGELEEIEVRGTGTVRRLYKLFNNGSDRNSKGAYLLWHAVVSGMREFDIDTGAISARLFEVCTGSITKLSGLWRLFQAELLTSPEKDMQATNVFATIKKTAFDQLKSSPLVAPEDIDELKSVFENVSLLLPVFSNKASLATPAATPDFAENMLMGRAYDLDLRQARLSILSGKQLFSYRQVNIVDNRYIILLSNAYNFIRTGSTISKLPNMAVLGQLFAETLWLLAFNAINWKATTAANIENFSDCFAETYLEDGISDSDAERSFYSALGLSTVLRALNSTEWHKIKAAWSLWRLSEAQFFYILSSHHRCPKTLSTGARMQINVPLMCMDDFAKAYRCSNDSRMVKRDRCLNRTVSRT</sequence>
<dbReference type="EMBL" id="CM023486">
    <property type="protein sequence ID" value="KAH6928753.1"/>
    <property type="molecule type" value="Genomic_DNA"/>
</dbReference>
<dbReference type="Proteomes" id="UP000821845">
    <property type="component" value="Chromosome 6"/>
</dbReference>
<name>A0ACB7S1I5_HYAAI</name>
<reference evidence="1" key="1">
    <citation type="submission" date="2020-05" db="EMBL/GenBank/DDBJ databases">
        <title>Large-scale comparative analyses of tick genomes elucidate their genetic diversity and vector capacities.</title>
        <authorList>
            <person name="Jia N."/>
            <person name="Wang J."/>
            <person name="Shi W."/>
            <person name="Du L."/>
            <person name="Sun Y."/>
            <person name="Zhan W."/>
            <person name="Jiang J."/>
            <person name="Wang Q."/>
            <person name="Zhang B."/>
            <person name="Ji P."/>
            <person name="Sakyi L.B."/>
            <person name="Cui X."/>
            <person name="Yuan T."/>
            <person name="Jiang B."/>
            <person name="Yang W."/>
            <person name="Lam T.T.-Y."/>
            <person name="Chang Q."/>
            <person name="Ding S."/>
            <person name="Wang X."/>
            <person name="Zhu J."/>
            <person name="Ruan X."/>
            <person name="Zhao L."/>
            <person name="Wei J."/>
            <person name="Que T."/>
            <person name="Du C."/>
            <person name="Cheng J."/>
            <person name="Dai P."/>
            <person name="Han X."/>
            <person name="Huang E."/>
            <person name="Gao Y."/>
            <person name="Liu J."/>
            <person name="Shao H."/>
            <person name="Ye R."/>
            <person name="Li L."/>
            <person name="Wei W."/>
            <person name="Wang X."/>
            <person name="Wang C."/>
            <person name="Yang T."/>
            <person name="Huo Q."/>
            <person name="Li W."/>
            <person name="Guo W."/>
            <person name="Chen H."/>
            <person name="Zhou L."/>
            <person name="Ni X."/>
            <person name="Tian J."/>
            <person name="Zhou Y."/>
            <person name="Sheng Y."/>
            <person name="Liu T."/>
            <person name="Pan Y."/>
            <person name="Xia L."/>
            <person name="Li J."/>
            <person name="Zhao F."/>
            <person name="Cao W."/>
        </authorList>
    </citation>
    <scope>NUCLEOTIDE SEQUENCE</scope>
    <source>
        <strain evidence="1">Hyas-2018</strain>
    </source>
</reference>
<accession>A0ACB7S1I5</accession>
<proteinExistence type="predicted"/>
<comment type="caution">
    <text evidence="1">The sequence shown here is derived from an EMBL/GenBank/DDBJ whole genome shotgun (WGS) entry which is preliminary data.</text>
</comment>
<organism evidence="1 2">
    <name type="scientific">Hyalomma asiaticum</name>
    <name type="common">Tick</name>
    <dbReference type="NCBI Taxonomy" id="266040"/>
    <lineage>
        <taxon>Eukaryota</taxon>
        <taxon>Metazoa</taxon>
        <taxon>Ecdysozoa</taxon>
        <taxon>Arthropoda</taxon>
        <taxon>Chelicerata</taxon>
        <taxon>Arachnida</taxon>
        <taxon>Acari</taxon>
        <taxon>Parasitiformes</taxon>
        <taxon>Ixodida</taxon>
        <taxon>Ixodoidea</taxon>
        <taxon>Ixodidae</taxon>
        <taxon>Hyalomminae</taxon>
        <taxon>Hyalomma</taxon>
    </lineage>
</organism>
<evidence type="ECO:0000313" key="1">
    <source>
        <dbReference type="EMBL" id="KAH6928753.1"/>
    </source>
</evidence>
<keyword evidence="2" id="KW-1185">Reference proteome</keyword>
<evidence type="ECO:0000313" key="2">
    <source>
        <dbReference type="Proteomes" id="UP000821845"/>
    </source>
</evidence>